<gene>
    <name evidence="3" type="ORF">METZ01_LOCUS163612</name>
</gene>
<dbReference type="InterPro" id="IPR008775">
    <property type="entry name" value="Phytyl_CoA_dOase-like"/>
</dbReference>
<evidence type="ECO:0000256" key="1">
    <source>
        <dbReference type="ARBA" id="ARBA00022723"/>
    </source>
</evidence>
<dbReference type="Gene3D" id="2.60.120.620">
    <property type="entry name" value="q2cbj1_9rhob like domain"/>
    <property type="match status" value="1"/>
</dbReference>
<proteinExistence type="predicted"/>
<keyword evidence="2" id="KW-0408">Iron</keyword>
<dbReference type="AlphaFoldDB" id="A0A382BAG0"/>
<organism evidence="3">
    <name type="scientific">marine metagenome</name>
    <dbReference type="NCBI Taxonomy" id="408172"/>
    <lineage>
        <taxon>unclassified sequences</taxon>
        <taxon>metagenomes</taxon>
        <taxon>ecological metagenomes</taxon>
    </lineage>
</organism>
<evidence type="ECO:0008006" key="4">
    <source>
        <dbReference type="Google" id="ProtNLM"/>
    </source>
</evidence>
<reference evidence="3" key="1">
    <citation type="submission" date="2018-05" db="EMBL/GenBank/DDBJ databases">
        <authorList>
            <person name="Lanie J.A."/>
            <person name="Ng W.-L."/>
            <person name="Kazmierczak K.M."/>
            <person name="Andrzejewski T.M."/>
            <person name="Davidsen T.M."/>
            <person name="Wayne K.J."/>
            <person name="Tettelin H."/>
            <person name="Glass J.I."/>
            <person name="Rusch D."/>
            <person name="Podicherti R."/>
            <person name="Tsui H.-C.T."/>
            <person name="Winkler M.E."/>
        </authorList>
    </citation>
    <scope>NUCLEOTIDE SEQUENCE</scope>
</reference>
<dbReference type="EMBL" id="UINC01028914">
    <property type="protein sequence ID" value="SVB10758.1"/>
    <property type="molecule type" value="Genomic_DNA"/>
</dbReference>
<dbReference type="PANTHER" id="PTHR20883:SF15">
    <property type="entry name" value="PHYTANOYL-COA DIOXYGENASE DOMAIN-CONTAINING PROTEIN 1"/>
    <property type="match status" value="1"/>
</dbReference>
<accession>A0A382BAG0</accession>
<protein>
    <recommendedName>
        <fullName evidence="4">Mitomycin antibiotic biosynthesis protein</fullName>
    </recommendedName>
</protein>
<evidence type="ECO:0000313" key="3">
    <source>
        <dbReference type="EMBL" id="SVB10758.1"/>
    </source>
</evidence>
<name>A0A382BAG0_9ZZZZ</name>
<sequence>MLEIVGSDIKPKVLAGILQRDGAAIVEDALAPATLSGINSDVDDVLADTAPGLRHPTSDYFVGFYGSQTIRLDGLPAKSRTFLKVMQHPLMTKVADELLLPNCEDYLLNTGQLIQIGPGESAQPIHRDEDAWRFFKGPKPLLEVEAMFALSDFTIENGATQVVPGSHRWEPDREPTSEEITQAEMKAGSALFYLGSTLHGGGANSTTDQWRRGMFFGFVIGWLRTEENTFLTVPIEDVKKMPVRCQELLGYKAHEGIGVVDVGSPMKLLV</sequence>
<dbReference type="Pfam" id="PF05721">
    <property type="entry name" value="PhyH"/>
    <property type="match status" value="1"/>
</dbReference>
<dbReference type="GO" id="GO:0046872">
    <property type="term" value="F:metal ion binding"/>
    <property type="evidence" value="ECO:0007669"/>
    <property type="project" value="UniProtKB-KW"/>
</dbReference>
<evidence type="ECO:0000256" key="2">
    <source>
        <dbReference type="ARBA" id="ARBA00023004"/>
    </source>
</evidence>
<dbReference type="PANTHER" id="PTHR20883">
    <property type="entry name" value="PHYTANOYL-COA DIOXYGENASE DOMAIN CONTAINING 1"/>
    <property type="match status" value="1"/>
</dbReference>
<dbReference type="SUPFAM" id="SSF51197">
    <property type="entry name" value="Clavaminate synthase-like"/>
    <property type="match status" value="1"/>
</dbReference>
<keyword evidence="1" id="KW-0479">Metal-binding</keyword>